<evidence type="ECO:0000313" key="14">
    <source>
        <dbReference type="Proteomes" id="UP000292136"/>
    </source>
</evidence>
<organism evidence="13 14">
    <name type="scientific">Azospira oryzae</name>
    <dbReference type="NCBI Taxonomy" id="146939"/>
    <lineage>
        <taxon>Bacteria</taxon>
        <taxon>Pseudomonadati</taxon>
        <taxon>Pseudomonadota</taxon>
        <taxon>Betaproteobacteria</taxon>
        <taxon>Rhodocyclales</taxon>
        <taxon>Rhodocyclaceae</taxon>
        <taxon>Azospira</taxon>
    </lineage>
</organism>
<comment type="subunit">
    <text evidence="10">Homotetramer.</text>
</comment>
<evidence type="ECO:0000256" key="10">
    <source>
        <dbReference type="HAMAP-Rule" id="MF_00595"/>
    </source>
</evidence>
<dbReference type="InterPro" id="IPR021135">
    <property type="entry name" value="PEP_COase"/>
</dbReference>
<comment type="catalytic activity">
    <reaction evidence="9 10">
        <text>oxaloacetate + phosphate = phosphoenolpyruvate + hydrogencarbonate</text>
        <dbReference type="Rhea" id="RHEA:28370"/>
        <dbReference type="ChEBI" id="CHEBI:16452"/>
        <dbReference type="ChEBI" id="CHEBI:17544"/>
        <dbReference type="ChEBI" id="CHEBI:43474"/>
        <dbReference type="ChEBI" id="CHEBI:58702"/>
        <dbReference type="EC" id="4.1.1.31"/>
    </reaction>
</comment>
<keyword evidence="7 10" id="KW-0456">Lyase</keyword>
<dbReference type="InterPro" id="IPR018129">
    <property type="entry name" value="PEP_COase_Lys_AS"/>
</dbReference>
<evidence type="ECO:0000256" key="12">
    <source>
        <dbReference type="PROSITE-ProRule" id="PRU10112"/>
    </source>
</evidence>
<dbReference type="Pfam" id="PF00311">
    <property type="entry name" value="PEPcase"/>
    <property type="match status" value="1"/>
</dbReference>
<evidence type="ECO:0000256" key="1">
    <source>
        <dbReference type="ARBA" id="ARBA00001946"/>
    </source>
</evidence>
<dbReference type="NCBIfam" id="NF000584">
    <property type="entry name" value="PRK00009.1"/>
    <property type="match status" value="1"/>
</dbReference>
<dbReference type="PROSITE" id="PS00393">
    <property type="entry name" value="PEPCASE_2"/>
    <property type="match status" value="1"/>
</dbReference>
<dbReference type="PRINTS" id="PR00150">
    <property type="entry name" value="PEPCARBXLASE"/>
</dbReference>
<evidence type="ECO:0000256" key="9">
    <source>
        <dbReference type="ARBA" id="ARBA00048995"/>
    </source>
</evidence>
<dbReference type="InterPro" id="IPR022805">
    <property type="entry name" value="PEP_COase_bac/pln-type"/>
</dbReference>
<reference evidence="13 14" key="1">
    <citation type="submission" date="2019-02" db="EMBL/GenBank/DDBJ databases">
        <title>Genomic Encyclopedia of Type Strains, Phase IV (KMG-IV): sequencing the most valuable type-strain genomes for metagenomic binning, comparative biology and taxonomic classification.</title>
        <authorList>
            <person name="Goeker M."/>
        </authorList>
    </citation>
    <scope>NUCLEOTIDE SEQUENCE [LARGE SCALE GENOMIC DNA]</scope>
    <source>
        <strain evidence="13 14">DSM 21223</strain>
    </source>
</reference>
<evidence type="ECO:0000256" key="4">
    <source>
        <dbReference type="ARBA" id="ARBA00012305"/>
    </source>
</evidence>
<evidence type="ECO:0000256" key="8">
    <source>
        <dbReference type="ARBA" id="ARBA00023300"/>
    </source>
</evidence>
<dbReference type="HAMAP" id="MF_00595">
    <property type="entry name" value="PEPcase_type1"/>
    <property type="match status" value="1"/>
</dbReference>
<accession>A0ABY0IPY2</accession>
<feature type="active site" evidence="10 11">
    <location>
        <position position="157"/>
    </location>
</feature>
<name>A0ABY0IPY2_9RHOO</name>
<keyword evidence="6 10" id="KW-0460">Magnesium</keyword>
<dbReference type="SUPFAM" id="SSF51621">
    <property type="entry name" value="Phosphoenolpyruvate/pyruvate domain"/>
    <property type="match status" value="1"/>
</dbReference>
<dbReference type="PROSITE" id="PS00781">
    <property type="entry name" value="PEPCASE_1"/>
    <property type="match status" value="1"/>
</dbReference>
<sequence>MSLHAPAPSADLSAAADKDQPLREDIRLLGRLLGDTVREQEGGEAFTAVETIRQIAVRFARDQEPAARDELAAILNGLPRDTMLSVVRAFTYFLHFANIAEDQHHIRRRRTHEIAGSEAREGSLAYALERLAEAGVGGEALAEALGHALVSPVLTAHPTEVSRKSILHCQREVARLLDTRDRVAMTPEEAADNDAALRAAVLTLWRTRMLRPNRLAVVDEVKNGISYYDDTFFAELPRLYCQFEDQLKSRFPEQSWDLPNFFRIGSWIGGDRDGNPFVTADILKEALRLQSSAALDFYLDEIHALGADLPLSQMLLPVSAELAALADRSPDRSPHRADEAYRRALTGIYARLAATSESLDRHPPLRHAVAESAPYDSSAALVADLQVLAASLAAHGAGLLARGRLRRLIRAVQVFGFHLAPIDLRQNSDVHERSVAELLALAGRLPSVAAYSALDEAARIALLAEEIASPRPLYSPYLAYSEETAGELAIFFAARELKARYGDAALPNCIISKTDGASDLLEVALLAKEAGLLIPGAQPKLAVNIIPLFETIDDLRRSAPVMASLFALPAYRALVAARGEEQEVMLGYSDSNKDGGFLTSGWELYKAEIDLTRVFAAAGVRLRLFHGRGGSVGRGGGPSYQAILAQPAGAVSGQIRITEQGEVIASKYANPEVGRRNLEILAAATLEATLTDHENRVEPARPYHAVLDRLSQLAFSAYRGLVYETPGFTTYFRESTPVSEIANLNIGSRPASRKKSEAIEDLRAIPWVFSWAQCRLMLPGWYGFGSAVEAWLGEHPEGREAGLATLRKMYRNWPFFRTLLSNMDMVLAKSDIAIASRYAELVTDAELRAAIFGRIKAEWERTRELLLAIEEQAELLADNPLLKRSIRNRFPYMDPLNHLQVELLHRHRAGETDERIRRGIHLTINGVAAGLRNSG</sequence>
<comment type="cofactor">
    <cofactor evidence="1 10">
        <name>Mg(2+)</name>
        <dbReference type="ChEBI" id="CHEBI:18420"/>
    </cofactor>
</comment>
<protein>
    <recommendedName>
        <fullName evidence="5 10">Phosphoenolpyruvate carboxylase</fullName>
        <shortName evidence="10">PEPC</shortName>
        <shortName evidence="10">PEPCase</shortName>
        <ecNumber evidence="4 10">4.1.1.31</ecNumber>
    </recommendedName>
</protein>
<dbReference type="InterPro" id="IPR015813">
    <property type="entry name" value="Pyrv/PenolPyrv_kinase-like_dom"/>
</dbReference>
<dbReference type="PANTHER" id="PTHR30523:SF6">
    <property type="entry name" value="PHOSPHOENOLPYRUVATE CARBOXYLASE"/>
    <property type="match status" value="1"/>
</dbReference>
<dbReference type="RefSeq" id="WP_130460047.1">
    <property type="nucleotide sequence ID" value="NZ_SHKM01000003.1"/>
</dbReference>
<dbReference type="InterPro" id="IPR033129">
    <property type="entry name" value="PEPCASE_His_AS"/>
</dbReference>
<keyword evidence="14" id="KW-1185">Reference proteome</keyword>
<gene>
    <name evidence="10" type="primary">ppc</name>
    <name evidence="13" type="ORF">EV678_2931</name>
</gene>
<evidence type="ECO:0000256" key="2">
    <source>
        <dbReference type="ARBA" id="ARBA00003670"/>
    </source>
</evidence>
<evidence type="ECO:0000256" key="5">
    <source>
        <dbReference type="ARBA" id="ARBA00022419"/>
    </source>
</evidence>
<evidence type="ECO:0000256" key="11">
    <source>
        <dbReference type="PROSITE-ProRule" id="PRU10111"/>
    </source>
</evidence>
<dbReference type="EC" id="4.1.1.31" evidence="4 10"/>
<keyword evidence="8 10" id="KW-0120">Carbon dioxide fixation</keyword>
<dbReference type="EMBL" id="SHKM01000003">
    <property type="protein sequence ID" value="RZT75744.1"/>
    <property type="molecule type" value="Genomic_DNA"/>
</dbReference>
<dbReference type="Proteomes" id="UP000292136">
    <property type="component" value="Unassembled WGS sequence"/>
</dbReference>
<proteinExistence type="inferred from homology"/>
<evidence type="ECO:0000256" key="6">
    <source>
        <dbReference type="ARBA" id="ARBA00022842"/>
    </source>
</evidence>
<evidence type="ECO:0000313" key="13">
    <source>
        <dbReference type="EMBL" id="RZT75744.1"/>
    </source>
</evidence>
<comment type="caution">
    <text evidence="13">The sequence shown here is derived from an EMBL/GenBank/DDBJ whole genome shotgun (WGS) entry which is preliminary data.</text>
</comment>
<feature type="active site" evidence="10 12">
    <location>
        <position position="593"/>
    </location>
</feature>
<comment type="similarity">
    <text evidence="3 10">Belongs to the PEPCase type 1 family.</text>
</comment>
<evidence type="ECO:0000256" key="3">
    <source>
        <dbReference type="ARBA" id="ARBA00008346"/>
    </source>
</evidence>
<dbReference type="Gene3D" id="1.20.1440.90">
    <property type="entry name" value="Phosphoenolpyruvate/pyruvate domain"/>
    <property type="match status" value="1"/>
</dbReference>
<dbReference type="PANTHER" id="PTHR30523">
    <property type="entry name" value="PHOSPHOENOLPYRUVATE CARBOXYLASE"/>
    <property type="match status" value="1"/>
</dbReference>
<comment type="function">
    <text evidence="2 10">Forms oxaloacetate, a four-carbon dicarboxylic acid source for the tricarboxylic acid cycle.</text>
</comment>
<evidence type="ECO:0000256" key="7">
    <source>
        <dbReference type="ARBA" id="ARBA00023239"/>
    </source>
</evidence>